<dbReference type="Pfam" id="PF01783">
    <property type="entry name" value="Ribosomal_L32p"/>
    <property type="match status" value="1"/>
</dbReference>
<proteinExistence type="inferred from homology"/>
<evidence type="ECO:0000256" key="4">
    <source>
        <dbReference type="ARBA" id="ARBA00035178"/>
    </source>
</evidence>
<keyword evidence="7" id="KW-1185">Reference proteome</keyword>
<evidence type="ECO:0000256" key="2">
    <source>
        <dbReference type="ARBA" id="ARBA00022980"/>
    </source>
</evidence>
<keyword evidence="2 5" id="KW-0689">Ribosomal protein</keyword>
<evidence type="ECO:0000256" key="1">
    <source>
        <dbReference type="ARBA" id="ARBA00008560"/>
    </source>
</evidence>
<keyword evidence="3 5" id="KW-0687">Ribonucleoprotein</keyword>
<sequence>MAVPKKKTSKSRRDMRRAHHALTVVTGAECPNCGEPKLPHHVCSACGHYDGREVVAQAEA</sequence>
<protein>
    <recommendedName>
        <fullName evidence="4 5">Large ribosomal subunit protein bL32</fullName>
    </recommendedName>
</protein>
<reference evidence="7" key="1">
    <citation type="journal article" date="2019" name="Int. J. Syst. Evol. Microbiol.">
        <title>The Global Catalogue of Microorganisms (GCM) 10K type strain sequencing project: providing services to taxonomists for standard genome sequencing and annotation.</title>
        <authorList>
            <consortium name="The Broad Institute Genomics Platform"/>
            <consortium name="The Broad Institute Genome Sequencing Center for Infectious Disease"/>
            <person name="Wu L."/>
            <person name="Ma J."/>
        </authorList>
    </citation>
    <scope>NUCLEOTIDE SEQUENCE [LARGE SCALE GENOMIC DNA]</scope>
    <source>
        <strain evidence="7">KCTC 15012</strain>
    </source>
</reference>
<dbReference type="EMBL" id="JBHUIY010000044">
    <property type="protein sequence ID" value="MFD2235362.1"/>
    <property type="molecule type" value="Genomic_DNA"/>
</dbReference>
<dbReference type="Proteomes" id="UP001597296">
    <property type="component" value="Unassembled WGS sequence"/>
</dbReference>
<organism evidence="6 7">
    <name type="scientific">Phaeospirillum tilakii</name>
    <dbReference type="NCBI Taxonomy" id="741673"/>
    <lineage>
        <taxon>Bacteria</taxon>
        <taxon>Pseudomonadati</taxon>
        <taxon>Pseudomonadota</taxon>
        <taxon>Alphaproteobacteria</taxon>
        <taxon>Rhodospirillales</taxon>
        <taxon>Rhodospirillaceae</taxon>
        <taxon>Phaeospirillum</taxon>
    </lineage>
</organism>
<dbReference type="SUPFAM" id="SSF57829">
    <property type="entry name" value="Zn-binding ribosomal proteins"/>
    <property type="match status" value="1"/>
</dbReference>
<dbReference type="PANTHER" id="PTHR35534:SF1">
    <property type="entry name" value="LARGE RIBOSOMAL SUBUNIT PROTEIN BL32"/>
    <property type="match status" value="1"/>
</dbReference>
<dbReference type="GO" id="GO:0005840">
    <property type="term" value="C:ribosome"/>
    <property type="evidence" value="ECO:0007669"/>
    <property type="project" value="UniProtKB-KW"/>
</dbReference>
<dbReference type="Gene3D" id="1.20.5.640">
    <property type="entry name" value="Single helix bin"/>
    <property type="match status" value="1"/>
</dbReference>
<dbReference type="RefSeq" id="WP_377318473.1">
    <property type="nucleotide sequence ID" value="NZ_JBHUIY010000044.1"/>
</dbReference>
<gene>
    <name evidence="5 6" type="primary">rpmF</name>
    <name evidence="6" type="ORF">ACFSNB_16270</name>
</gene>
<evidence type="ECO:0000256" key="5">
    <source>
        <dbReference type="HAMAP-Rule" id="MF_00340"/>
    </source>
</evidence>
<evidence type="ECO:0000313" key="6">
    <source>
        <dbReference type="EMBL" id="MFD2235362.1"/>
    </source>
</evidence>
<dbReference type="InterPro" id="IPR011332">
    <property type="entry name" value="Ribosomal_zn-bd"/>
</dbReference>
<accession>A0ABW5CFY4</accession>
<dbReference type="NCBIfam" id="TIGR01031">
    <property type="entry name" value="rpmF_bact"/>
    <property type="match status" value="1"/>
</dbReference>
<evidence type="ECO:0000313" key="7">
    <source>
        <dbReference type="Proteomes" id="UP001597296"/>
    </source>
</evidence>
<name>A0ABW5CFY4_9PROT</name>
<dbReference type="HAMAP" id="MF_00340">
    <property type="entry name" value="Ribosomal_bL32"/>
    <property type="match status" value="1"/>
</dbReference>
<dbReference type="InterPro" id="IPR002677">
    <property type="entry name" value="Ribosomal_bL32"/>
</dbReference>
<comment type="caution">
    <text evidence="6">The sequence shown here is derived from an EMBL/GenBank/DDBJ whole genome shotgun (WGS) entry which is preliminary data.</text>
</comment>
<dbReference type="InterPro" id="IPR044957">
    <property type="entry name" value="Ribosomal_bL32_bact"/>
</dbReference>
<evidence type="ECO:0000256" key="3">
    <source>
        <dbReference type="ARBA" id="ARBA00023274"/>
    </source>
</evidence>
<comment type="similarity">
    <text evidence="1 5">Belongs to the bacterial ribosomal protein bL32 family.</text>
</comment>
<dbReference type="PANTHER" id="PTHR35534">
    <property type="entry name" value="50S RIBOSOMAL PROTEIN L32"/>
    <property type="match status" value="1"/>
</dbReference>